<name>A0ABM7Q839_9GAMM</name>
<sequence length="149" mass="15256">MRRQHPWAYLAAAIAAALPPVLGVGLLSLPARNGTAAASGVIVVGIVALVLAFAYLLPIAVLLRRLLLFRAVIMGVVGFVPLAAAAACFVIGVTQRMPDGSEVSVPVWALMPGVAFYGALGAASGVVFHFVFRRIAGNEPLAPGSAIDA</sequence>
<dbReference type="RefSeq" id="WP_213434499.1">
    <property type="nucleotide sequence ID" value="NZ_AP024545.1"/>
</dbReference>
<dbReference type="EMBL" id="AP024545">
    <property type="protein sequence ID" value="BCT93589.1"/>
    <property type="molecule type" value="Genomic_DNA"/>
</dbReference>
<gene>
    <name evidence="2" type="ORF">LYSCAS_26130</name>
</gene>
<feature type="transmembrane region" description="Helical" evidence="1">
    <location>
        <begin position="39"/>
        <end position="60"/>
    </location>
</feature>
<evidence type="ECO:0000313" key="3">
    <source>
        <dbReference type="Proteomes" id="UP000681317"/>
    </source>
</evidence>
<evidence type="ECO:0000256" key="1">
    <source>
        <dbReference type="SAM" id="Phobius"/>
    </source>
</evidence>
<dbReference type="Proteomes" id="UP000681317">
    <property type="component" value="Chromosome"/>
</dbReference>
<feature type="transmembrane region" description="Helical" evidence="1">
    <location>
        <begin position="114"/>
        <end position="132"/>
    </location>
</feature>
<evidence type="ECO:0000313" key="2">
    <source>
        <dbReference type="EMBL" id="BCT93589.1"/>
    </source>
</evidence>
<protein>
    <submittedName>
        <fullName evidence="2">Uncharacterized protein</fullName>
    </submittedName>
</protein>
<keyword evidence="1" id="KW-1133">Transmembrane helix</keyword>
<proteinExistence type="predicted"/>
<keyword evidence="3" id="KW-1185">Reference proteome</keyword>
<keyword evidence="1" id="KW-0812">Transmembrane</keyword>
<accession>A0ABM7Q839</accession>
<feature type="transmembrane region" description="Helical" evidence="1">
    <location>
        <begin position="67"/>
        <end position="94"/>
    </location>
</feature>
<keyword evidence="1" id="KW-0472">Membrane</keyword>
<reference evidence="2 3" key="1">
    <citation type="submission" date="2021-03" db="EMBL/GenBank/DDBJ databases">
        <title>Complete Genome Sequences of Two Lysobacter Strains Isolated from Sea Water (Lysobacter caseinilyticus) and Soil (Lysobacter helvus) in South Korea.</title>
        <authorList>
            <person name="Watanabe Y."/>
            <person name="Arakawa K."/>
        </authorList>
    </citation>
    <scope>NUCLEOTIDE SEQUENCE [LARGE SCALE GENOMIC DNA]</scope>
    <source>
        <strain evidence="2 3">KVB24</strain>
    </source>
</reference>
<organism evidence="2 3">
    <name type="scientific">Noviluteimonas caseinilytica</name>
    <dbReference type="NCBI Taxonomy" id="2675101"/>
    <lineage>
        <taxon>Bacteria</taxon>
        <taxon>Pseudomonadati</taxon>
        <taxon>Pseudomonadota</taxon>
        <taxon>Gammaproteobacteria</taxon>
        <taxon>Lysobacterales</taxon>
        <taxon>Lysobacteraceae</taxon>
        <taxon>Noviluteimonas</taxon>
    </lineage>
</organism>